<evidence type="ECO:0000313" key="12">
    <source>
        <dbReference type="Proteomes" id="UP000228626"/>
    </source>
</evidence>
<dbReference type="PROSITE" id="PS01266">
    <property type="entry name" value="ADENYLOSUCCIN_SYN_1"/>
    <property type="match status" value="1"/>
</dbReference>
<evidence type="ECO:0000256" key="3">
    <source>
        <dbReference type="ARBA" id="ARBA00022723"/>
    </source>
</evidence>
<feature type="binding site" evidence="8">
    <location>
        <begin position="418"/>
        <end position="420"/>
    </location>
    <ligand>
        <name>GTP</name>
        <dbReference type="ChEBI" id="CHEBI:37565"/>
    </ligand>
</feature>
<dbReference type="FunFam" id="3.90.170.10:FF:000001">
    <property type="entry name" value="Adenylosuccinate synthetase"/>
    <property type="match status" value="1"/>
</dbReference>
<dbReference type="Proteomes" id="UP000228626">
    <property type="component" value="Unassembled WGS sequence"/>
</dbReference>
<evidence type="ECO:0000256" key="10">
    <source>
        <dbReference type="RuleBase" id="RU000520"/>
    </source>
</evidence>
<dbReference type="EC" id="6.3.4.4" evidence="8 10"/>
<dbReference type="EMBL" id="PFAR01000012">
    <property type="protein sequence ID" value="PIR93423.1"/>
    <property type="molecule type" value="Genomic_DNA"/>
</dbReference>
<evidence type="ECO:0000256" key="8">
    <source>
        <dbReference type="HAMAP-Rule" id="MF_00011"/>
    </source>
</evidence>
<dbReference type="Gene3D" id="1.10.300.10">
    <property type="entry name" value="Adenylosuccinate Synthetase, subunit A, domain 2"/>
    <property type="match status" value="1"/>
</dbReference>
<feature type="binding site" evidence="8">
    <location>
        <position position="310"/>
    </location>
    <ligand>
        <name>GTP</name>
        <dbReference type="ChEBI" id="CHEBI:37565"/>
    </ligand>
</feature>
<dbReference type="GO" id="GO:0000287">
    <property type="term" value="F:magnesium ion binding"/>
    <property type="evidence" value="ECO:0007669"/>
    <property type="project" value="UniProtKB-UniRule"/>
</dbReference>
<feature type="active site" evidence="9">
    <location>
        <position position="146"/>
    </location>
</feature>
<comment type="function">
    <text evidence="8">Plays an important role in the de novo pathway of purine nucleotide biosynthesis. Catalyzes the first committed step in the biosynthesis of AMP from IMP.</text>
</comment>
<keyword evidence="7 8" id="KW-0342">GTP-binding</keyword>
<feature type="binding site" evidence="8">
    <location>
        <begin position="42"/>
        <end position="44"/>
    </location>
    <ligand>
        <name>GTP</name>
        <dbReference type="ChEBI" id="CHEBI:37565"/>
    </ligand>
</feature>
<dbReference type="InterPro" id="IPR042109">
    <property type="entry name" value="Adenylosuccinate_synth_dom1"/>
</dbReference>
<comment type="similarity">
    <text evidence="8 10">Belongs to the adenylosuccinate synthetase family.</text>
</comment>
<evidence type="ECO:0000256" key="7">
    <source>
        <dbReference type="ARBA" id="ARBA00023134"/>
    </source>
</evidence>
<dbReference type="InterPro" id="IPR042111">
    <property type="entry name" value="Adenylosuccinate_synth_dom3"/>
</dbReference>
<feature type="binding site" description="in other chain" evidence="8">
    <location>
        <position position="308"/>
    </location>
    <ligand>
        <name>IMP</name>
        <dbReference type="ChEBI" id="CHEBI:58053"/>
        <note>ligand shared between dimeric partners</note>
    </ligand>
</feature>
<dbReference type="PANTHER" id="PTHR11846:SF0">
    <property type="entry name" value="ADENYLOSUCCINATE SYNTHETASE"/>
    <property type="match status" value="1"/>
</dbReference>
<feature type="binding site" description="in other chain" evidence="8">
    <location>
        <begin position="40"/>
        <end position="43"/>
    </location>
    <ligand>
        <name>IMP</name>
        <dbReference type="ChEBI" id="CHEBI:58053"/>
        <note>ligand shared between dimeric partners</note>
    </ligand>
</feature>
<dbReference type="NCBIfam" id="NF002223">
    <property type="entry name" value="PRK01117.1"/>
    <property type="match status" value="1"/>
</dbReference>
<comment type="pathway">
    <text evidence="8 10">Purine metabolism; AMP biosynthesis via de novo pathway; AMP from IMP: step 1/2.</text>
</comment>
<feature type="binding site" evidence="8">
    <location>
        <begin position="304"/>
        <end position="310"/>
    </location>
    <ligand>
        <name>substrate</name>
    </ligand>
</feature>
<feature type="binding site" evidence="8">
    <location>
        <position position="42"/>
    </location>
    <ligand>
        <name>Mg(2+)</name>
        <dbReference type="ChEBI" id="CHEBI:18420"/>
    </ligand>
</feature>
<dbReference type="InterPro" id="IPR027417">
    <property type="entry name" value="P-loop_NTPase"/>
</dbReference>
<evidence type="ECO:0000256" key="4">
    <source>
        <dbReference type="ARBA" id="ARBA00022741"/>
    </source>
</evidence>
<dbReference type="Gene3D" id="3.40.440.10">
    <property type="entry name" value="Adenylosuccinate Synthetase, subunit A, domain 1"/>
    <property type="match status" value="1"/>
</dbReference>
<sequence length="431" mass="46981">MKANGTVVLGGQWGDEGKGKVVDLLSPQNGIIVRCQGGNNAGHTVVVKKEKHIFHLIPSGILNPEVRCVIGNGVVIDPTVLKEEIQRLQQYGINPAEEGKHKLHVSDRAHIIFPYHKILDGFQEQNRGNKKIDTTGRGIGPAYAGKANRTNMRMNICQNDDDTITRIVMDHLHQQSQILEQLHAPAMALDDAAKWIEALQFLRPFVADTVSLLHKEMKLGTTMLFEGAQGAMLDIDLGTYPCVTSSNPTIGGISTGSGMPPAYFGEIFLVVKGYTTRVGEGPFPTELKDATGEKIQQTGKEFGATTGRKRRCGWFDAVITSYTAQTNGATKLAITKLDVLDGFEIIQICTGYHCGNETLETTPADIEVLVQCEPIYEEMPGWQSDISGITCYSDLPQAAKNYLARISELTGVPIGIVSVGPDREQTIFCEA</sequence>
<evidence type="ECO:0000313" key="11">
    <source>
        <dbReference type="EMBL" id="PIR93423.1"/>
    </source>
</evidence>
<feature type="binding site" description="in other chain" evidence="8">
    <location>
        <position position="135"/>
    </location>
    <ligand>
        <name>IMP</name>
        <dbReference type="ChEBI" id="CHEBI:58053"/>
        <note>ligand shared between dimeric partners</note>
    </ligand>
</feature>
<dbReference type="SUPFAM" id="SSF52540">
    <property type="entry name" value="P-loop containing nucleoside triphosphate hydrolases"/>
    <property type="match status" value="1"/>
</dbReference>
<feature type="binding site" evidence="8">
    <location>
        <position position="15"/>
    </location>
    <ligand>
        <name>Mg(2+)</name>
        <dbReference type="ChEBI" id="CHEBI:18420"/>
    </ligand>
</feature>
<evidence type="ECO:0000256" key="2">
    <source>
        <dbReference type="ARBA" id="ARBA00022598"/>
    </source>
</evidence>
<dbReference type="InterPro" id="IPR018220">
    <property type="entry name" value="Adenylosuccin_syn_GTP-bd"/>
</dbReference>
<dbReference type="AlphaFoldDB" id="A0A2H0V2V5"/>
<feature type="active site" description="Proton donor" evidence="8">
    <location>
        <position position="43"/>
    </location>
</feature>
<dbReference type="InterPro" id="IPR042110">
    <property type="entry name" value="Adenylosuccinate_synth_dom2"/>
</dbReference>
<keyword evidence="2 8" id="KW-0436">Ligase</keyword>
<dbReference type="PANTHER" id="PTHR11846">
    <property type="entry name" value="ADENYLOSUCCINATE SYNTHETASE"/>
    <property type="match status" value="1"/>
</dbReference>
<feature type="binding site" evidence="8">
    <location>
        <begin position="14"/>
        <end position="20"/>
    </location>
    <ligand>
        <name>GTP</name>
        <dbReference type="ChEBI" id="CHEBI:37565"/>
    </ligand>
</feature>
<evidence type="ECO:0000256" key="9">
    <source>
        <dbReference type="PROSITE-ProRule" id="PRU10134"/>
    </source>
</evidence>
<evidence type="ECO:0000256" key="5">
    <source>
        <dbReference type="ARBA" id="ARBA00022755"/>
    </source>
</evidence>
<comment type="subunit">
    <text evidence="1 8">Homodimer.</text>
</comment>
<protein>
    <recommendedName>
        <fullName evidence="8 10">Adenylosuccinate synthetase</fullName>
        <shortName evidence="8">AMPSase</shortName>
        <shortName evidence="8">AdSS</shortName>
        <ecNumber evidence="8 10">6.3.4.4</ecNumber>
    </recommendedName>
    <alternativeName>
        <fullName evidence="8">IMP--aspartate ligase</fullName>
    </alternativeName>
</protein>
<name>A0A2H0V2V5_9BACT</name>
<dbReference type="GO" id="GO:0005525">
    <property type="term" value="F:GTP binding"/>
    <property type="evidence" value="ECO:0007669"/>
    <property type="project" value="UniProtKB-UniRule"/>
</dbReference>
<keyword evidence="8" id="KW-0963">Cytoplasm</keyword>
<feature type="binding site" evidence="8">
    <location>
        <begin position="336"/>
        <end position="338"/>
    </location>
    <ligand>
        <name>GTP</name>
        <dbReference type="ChEBI" id="CHEBI:37565"/>
    </ligand>
</feature>
<keyword evidence="5 8" id="KW-0658">Purine biosynthesis</keyword>
<feature type="binding site" description="in other chain" evidence="8">
    <location>
        <position position="229"/>
    </location>
    <ligand>
        <name>IMP</name>
        <dbReference type="ChEBI" id="CHEBI:58053"/>
        <note>ligand shared between dimeric partners</note>
    </ligand>
</feature>
<comment type="subcellular location">
    <subcellularLocation>
        <location evidence="8">Cytoplasm</location>
    </subcellularLocation>
</comment>
<comment type="caution">
    <text evidence="11">The sequence shown here is derived from an EMBL/GenBank/DDBJ whole genome shotgun (WGS) entry which is preliminary data.</text>
</comment>
<comment type="catalytic activity">
    <reaction evidence="8 10">
        <text>IMP + L-aspartate + GTP = N(6)-(1,2-dicarboxyethyl)-AMP + GDP + phosphate + 2 H(+)</text>
        <dbReference type="Rhea" id="RHEA:15753"/>
        <dbReference type="ChEBI" id="CHEBI:15378"/>
        <dbReference type="ChEBI" id="CHEBI:29991"/>
        <dbReference type="ChEBI" id="CHEBI:37565"/>
        <dbReference type="ChEBI" id="CHEBI:43474"/>
        <dbReference type="ChEBI" id="CHEBI:57567"/>
        <dbReference type="ChEBI" id="CHEBI:58053"/>
        <dbReference type="ChEBI" id="CHEBI:58189"/>
        <dbReference type="EC" id="6.3.4.4"/>
    </reaction>
</comment>
<dbReference type="GO" id="GO:0004019">
    <property type="term" value="F:adenylosuccinate synthase activity"/>
    <property type="evidence" value="ECO:0007669"/>
    <property type="project" value="UniProtKB-UniRule"/>
</dbReference>
<dbReference type="Pfam" id="PF00709">
    <property type="entry name" value="Adenylsucc_synt"/>
    <property type="match status" value="1"/>
</dbReference>
<dbReference type="InterPro" id="IPR001114">
    <property type="entry name" value="Adenylosuccinate_synthetase"/>
</dbReference>
<proteinExistence type="inferred from homology"/>
<dbReference type="UniPathway" id="UPA00075">
    <property type="reaction ID" value="UER00335"/>
</dbReference>
<feature type="binding site" description="in other chain" evidence="8">
    <location>
        <begin position="15"/>
        <end position="18"/>
    </location>
    <ligand>
        <name>IMP</name>
        <dbReference type="ChEBI" id="CHEBI:58053"/>
        <note>ligand shared between dimeric partners</note>
    </ligand>
</feature>
<dbReference type="SMART" id="SM00788">
    <property type="entry name" value="Adenylsucc_synt"/>
    <property type="match status" value="1"/>
</dbReference>
<keyword evidence="3 8" id="KW-0479">Metal-binding</keyword>
<feature type="binding site" evidence="8">
    <location>
        <position position="149"/>
    </location>
    <ligand>
        <name>IMP</name>
        <dbReference type="ChEBI" id="CHEBI:58053"/>
        <note>ligand shared between dimeric partners</note>
    </ligand>
</feature>
<feature type="binding site" description="in other chain" evidence="8">
    <location>
        <position position="244"/>
    </location>
    <ligand>
        <name>IMP</name>
        <dbReference type="ChEBI" id="CHEBI:58053"/>
        <note>ligand shared between dimeric partners</note>
    </ligand>
</feature>
<evidence type="ECO:0000256" key="6">
    <source>
        <dbReference type="ARBA" id="ARBA00022842"/>
    </source>
</evidence>
<dbReference type="CDD" id="cd03108">
    <property type="entry name" value="AdSS"/>
    <property type="match status" value="1"/>
</dbReference>
<dbReference type="HAMAP" id="MF_00011">
    <property type="entry name" value="Adenylosucc_synth"/>
    <property type="match status" value="1"/>
</dbReference>
<dbReference type="NCBIfam" id="TIGR00184">
    <property type="entry name" value="purA"/>
    <property type="match status" value="1"/>
</dbReference>
<keyword evidence="6 8" id="KW-0460">Magnesium</keyword>
<evidence type="ECO:0000256" key="1">
    <source>
        <dbReference type="ARBA" id="ARBA00011738"/>
    </source>
</evidence>
<organism evidence="11 12">
    <name type="scientific">Candidatus Falkowbacteria bacterium CG10_big_fil_rev_8_21_14_0_10_43_10</name>
    <dbReference type="NCBI Taxonomy" id="1974567"/>
    <lineage>
        <taxon>Bacteria</taxon>
        <taxon>Candidatus Falkowiibacteriota</taxon>
    </lineage>
</organism>
<comment type="cofactor">
    <cofactor evidence="8">
        <name>Mg(2+)</name>
        <dbReference type="ChEBI" id="CHEBI:18420"/>
    </cofactor>
    <text evidence="8">Binds 1 Mg(2+) ion per subunit.</text>
</comment>
<dbReference type="GO" id="GO:0044208">
    <property type="term" value="P:'de novo' AMP biosynthetic process"/>
    <property type="evidence" value="ECO:0007669"/>
    <property type="project" value="UniProtKB-UniRule"/>
</dbReference>
<dbReference type="InterPro" id="IPR033128">
    <property type="entry name" value="Adenylosuccin_syn_Lys_AS"/>
</dbReference>
<dbReference type="Gene3D" id="3.90.170.10">
    <property type="entry name" value="Adenylosuccinate Synthetase, subunit A, domain 3"/>
    <property type="match status" value="1"/>
</dbReference>
<accession>A0A2H0V2V5</accession>
<keyword evidence="4 8" id="KW-0547">Nucleotide-binding</keyword>
<gene>
    <name evidence="8" type="primary">purA</name>
    <name evidence="11" type="ORF">COT99_00890</name>
</gene>
<dbReference type="PROSITE" id="PS00513">
    <property type="entry name" value="ADENYLOSUCCIN_SYN_2"/>
    <property type="match status" value="1"/>
</dbReference>
<dbReference type="GO" id="GO:0005737">
    <property type="term" value="C:cytoplasm"/>
    <property type="evidence" value="ECO:0007669"/>
    <property type="project" value="UniProtKB-SubCell"/>
</dbReference>
<reference evidence="12" key="1">
    <citation type="submission" date="2017-09" db="EMBL/GenBank/DDBJ databases">
        <title>Depth-based differentiation of microbial function through sediment-hosted aquifers and enrichment of novel symbionts in the deep terrestrial subsurface.</title>
        <authorList>
            <person name="Probst A.J."/>
            <person name="Ladd B."/>
            <person name="Jarett J.K."/>
            <person name="Geller-Mcgrath D.E."/>
            <person name="Sieber C.M.K."/>
            <person name="Emerson J.B."/>
            <person name="Anantharaman K."/>
            <person name="Thomas B.C."/>
            <person name="Malmstrom R."/>
            <person name="Stieglmeier M."/>
            <person name="Klingl A."/>
            <person name="Woyke T."/>
            <person name="Ryan C.M."/>
            <person name="Banfield J.F."/>
        </authorList>
    </citation>
    <scope>NUCLEOTIDE SEQUENCE [LARGE SCALE GENOMIC DNA]</scope>
</reference>
<feature type="active site" description="Proton acceptor" evidence="8">
    <location>
        <position position="15"/>
    </location>
</feature>
<dbReference type="GO" id="GO:0046040">
    <property type="term" value="P:IMP metabolic process"/>
    <property type="evidence" value="ECO:0007669"/>
    <property type="project" value="TreeGrafter"/>
</dbReference>